<dbReference type="RefSeq" id="WP_254173912.1">
    <property type="nucleotide sequence ID" value="NZ_LR882967.1"/>
</dbReference>
<dbReference type="Proteomes" id="UP001153719">
    <property type="component" value="Chromosome"/>
</dbReference>
<dbReference type="KEGG" id="ppsu:NO713_02589"/>
<organism evidence="1 2">
    <name type="scientific">Planktothrix pseudagardhii</name>
    <dbReference type="NCBI Taxonomy" id="132604"/>
    <lineage>
        <taxon>Bacteria</taxon>
        <taxon>Bacillati</taxon>
        <taxon>Cyanobacteriota</taxon>
        <taxon>Cyanophyceae</taxon>
        <taxon>Oscillatoriophycideae</taxon>
        <taxon>Oscillatoriales</taxon>
        <taxon>Microcoleaceae</taxon>
        <taxon>Planktothrix</taxon>
    </lineage>
</organism>
<name>A0A9W4G5N0_9CYAN</name>
<reference evidence="1" key="1">
    <citation type="submission" date="2020-09" db="EMBL/GenBank/DDBJ databases">
        <authorList>
            <person name="Blom J."/>
        </authorList>
    </citation>
    <scope>NUCLEOTIDE SEQUENCE</scope>
    <source>
        <strain evidence="1">No.713</strain>
    </source>
</reference>
<gene>
    <name evidence="1" type="ORF">NO713_02589</name>
</gene>
<protein>
    <submittedName>
        <fullName evidence="1">Uncharacterized protein</fullName>
    </submittedName>
</protein>
<keyword evidence="2" id="KW-1185">Reference proteome</keyword>
<evidence type="ECO:0000313" key="1">
    <source>
        <dbReference type="EMBL" id="CAD5951494.1"/>
    </source>
</evidence>
<accession>A0A9W4G5N0</accession>
<evidence type="ECO:0000313" key="2">
    <source>
        <dbReference type="Proteomes" id="UP001153719"/>
    </source>
</evidence>
<dbReference type="AlphaFoldDB" id="A0A9W4G5N0"/>
<sequence>MATATLVNQEIEEGQRLIDALNTAGVSVHSALWLYSSESETWRLMLALPLYDDEGLLKTYKKILSVFRQVKPDLKIDWTGIVAVSPNDELIQGLSQEQQHWNINLSGRRMTNNIVNRMLIEDAYIYHIGLNLQLGILPQEQ</sequence>
<proteinExistence type="predicted"/>
<dbReference type="EMBL" id="LR882967">
    <property type="protein sequence ID" value="CAD5951494.1"/>
    <property type="molecule type" value="Genomic_DNA"/>
</dbReference>